<evidence type="ECO:0000256" key="1">
    <source>
        <dbReference type="SAM" id="MobiDB-lite"/>
    </source>
</evidence>
<accession>A0A8X6R755</accession>
<name>A0A8X6R755_NEPPI</name>
<gene>
    <name evidence="2" type="ORF">NPIL_404761</name>
</gene>
<dbReference type="Proteomes" id="UP000887013">
    <property type="component" value="Unassembled WGS sequence"/>
</dbReference>
<evidence type="ECO:0000313" key="3">
    <source>
        <dbReference type="Proteomes" id="UP000887013"/>
    </source>
</evidence>
<dbReference type="AlphaFoldDB" id="A0A8X6R755"/>
<dbReference type="EMBL" id="BMAW01039950">
    <property type="protein sequence ID" value="GFU57773.1"/>
    <property type="molecule type" value="Genomic_DNA"/>
</dbReference>
<comment type="caution">
    <text evidence="2">The sequence shown here is derived from an EMBL/GenBank/DDBJ whole genome shotgun (WGS) entry which is preliminary data.</text>
</comment>
<proteinExistence type="predicted"/>
<reference evidence="2" key="1">
    <citation type="submission" date="2020-08" db="EMBL/GenBank/DDBJ databases">
        <title>Multicomponent nature underlies the extraordinary mechanical properties of spider dragline silk.</title>
        <authorList>
            <person name="Kono N."/>
            <person name="Nakamura H."/>
            <person name="Mori M."/>
            <person name="Yoshida Y."/>
            <person name="Ohtoshi R."/>
            <person name="Malay A.D."/>
            <person name="Moran D.A.P."/>
            <person name="Tomita M."/>
            <person name="Numata K."/>
            <person name="Arakawa K."/>
        </authorList>
    </citation>
    <scope>NUCLEOTIDE SEQUENCE</scope>
</reference>
<keyword evidence="3" id="KW-1185">Reference proteome</keyword>
<dbReference type="OrthoDB" id="6454739at2759"/>
<sequence length="121" mass="13236">MILVWHGLSTHISVAGTWVLFCPGSLLGSLRVGKVLEKTGINYHQPQDIPNSFGSLRGHPRLYWDQLINLEVPPPSISVTEGGGKPVGNRLTPPSNPPGRVRIVFQSFTTPRNEIPHAKVV</sequence>
<protein>
    <submittedName>
        <fullName evidence="2">Uncharacterized protein</fullName>
    </submittedName>
</protein>
<organism evidence="2 3">
    <name type="scientific">Nephila pilipes</name>
    <name type="common">Giant wood spider</name>
    <name type="synonym">Nephila maculata</name>
    <dbReference type="NCBI Taxonomy" id="299642"/>
    <lineage>
        <taxon>Eukaryota</taxon>
        <taxon>Metazoa</taxon>
        <taxon>Ecdysozoa</taxon>
        <taxon>Arthropoda</taxon>
        <taxon>Chelicerata</taxon>
        <taxon>Arachnida</taxon>
        <taxon>Araneae</taxon>
        <taxon>Araneomorphae</taxon>
        <taxon>Entelegynae</taxon>
        <taxon>Araneoidea</taxon>
        <taxon>Nephilidae</taxon>
        <taxon>Nephila</taxon>
    </lineage>
</organism>
<evidence type="ECO:0000313" key="2">
    <source>
        <dbReference type="EMBL" id="GFU57773.1"/>
    </source>
</evidence>
<feature type="region of interest" description="Disordered" evidence="1">
    <location>
        <begin position="78"/>
        <end position="99"/>
    </location>
</feature>